<keyword evidence="2" id="KW-0496">Mitochondrion</keyword>
<evidence type="ECO:0000259" key="6">
    <source>
        <dbReference type="Pfam" id="PF26057"/>
    </source>
</evidence>
<accession>A0A1P8B2M8</accession>
<dbReference type="InParanoid" id="A0A1P8B2M8"/>
<keyword evidence="4" id="KW-1133">Transmembrane helix</keyword>
<reference evidence="9" key="2">
    <citation type="journal article" date="2017" name="Plant J.">
        <title>Araport11: a complete reannotation of the Arabidopsis thaliana reference genome.</title>
        <authorList>
            <person name="Cheng C.Y."/>
            <person name="Krishnakumar V."/>
            <person name="Chan A.P."/>
            <person name="Thibaud-Nissen F."/>
            <person name="Schobel S."/>
            <person name="Town C.D."/>
        </authorList>
    </citation>
    <scope>GENOME REANNOTATION</scope>
    <source>
        <strain evidence="9">cv. Columbia</strain>
    </source>
</reference>
<feature type="domain" description="DUF8018" evidence="6">
    <location>
        <begin position="205"/>
        <end position="309"/>
    </location>
</feature>
<dbReference type="GeneID" id="815346"/>
<evidence type="ECO:0000256" key="1">
    <source>
        <dbReference type="ARBA" id="ARBA00004173"/>
    </source>
</evidence>
<evidence type="ECO:0000256" key="3">
    <source>
        <dbReference type="SAM" id="MobiDB-lite"/>
    </source>
</evidence>
<feature type="region of interest" description="Disordered" evidence="3">
    <location>
        <begin position="134"/>
        <end position="201"/>
    </location>
</feature>
<evidence type="ECO:0000256" key="5">
    <source>
        <dbReference type="SAM" id="SignalP"/>
    </source>
</evidence>
<dbReference type="EMBL" id="CP002685">
    <property type="protein sequence ID" value="ANM63155.1"/>
    <property type="molecule type" value="Genomic_DNA"/>
</dbReference>
<keyword evidence="4 8" id="KW-0812">Transmembrane</keyword>
<evidence type="ECO:0000256" key="2">
    <source>
        <dbReference type="ARBA" id="ARBA00023128"/>
    </source>
</evidence>
<name>A0A1P8B2M8_ARATH</name>
<dbReference type="PANTHER" id="PTHR35289">
    <property type="entry name" value="TRANSMEMBRANE PROTEIN"/>
    <property type="match status" value="1"/>
</dbReference>
<keyword evidence="9" id="KW-1185">Reference proteome</keyword>
<dbReference type="OrthoDB" id="1045012at2759"/>
<feature type="compositionally biased region" description="Low complexity" evidence="3">
    <location>
        <begin position="190"/>
        <end position="201"/>
    </location>
</feature>
<evidence type="ECO:0000256" key="4">
    <source>
        <dbReference type="SAM" id="Phobius"/>
    </source>
</evidence>
<dbReference type="InterPro" id="IPR052694">
    <property type="entry name" value="Mt_uS3-like"/>
</dbReference>
<proteinExistence type="predicted"/>
<keyword evidence="4" id="KW-0472">Membrane</keyword>
<dbReference type="eggNOG" id="ENOG502S3JA">
    <property type="taxonomic scope" value="Eukaryota"/>
</dbReference>
<sequence>MKNMVRLLLPLLGALAGSFCARFLGSEGSAIMTTTRVSFSSILVVSFLFCFHFHSFRLKGPQKKIIYLFLVFSMGFVGSLIRIEVIHLVGGLALPVLGPLVLNAIGGQALPSTGPSGSGSSSMWEEDSFELGVLEESDSPPAGGSRTEEGEPSVNQGSPLPSQTEEGEPSVNQVPQEAGPALPANPVPPGGEEAGPVVPYPYRRDEMIGGDSVEAIERRLLAKYPEGSPSAEIIEMARIEAEDLFEIKAQIIQRMALYDPTGDWMARGARALDNPRTTSGEESLERLYDIWKDLQETGPLSDEFSRLQEKVFLKKGGPGGDPIA</sequence>
<dbReference type="Araport" id="AT2G07674"/>
<dbReference type="GO" id="GO:0005739">
    <property type="term" value="C:mitochondrion"/>
    <property type="evidence" value="ECO:0007669"/>
    <property type="project" value="UniProtKB-SubCell"/>
</dbReference>
<dbReference type="AlphaFoldDB" id="A0A1P8B2M8"/>
<keyword evidence="5" id="KW-0732">Signal</keyword>
<gene>
    <name evidence="7 8" type="ordered locus">At2g07674</name>
    <name evidence="8" type="ORF">T5M2.8</name>
    <name evidence="8" type="ORF">T5M2_8</name>
</gene>
<organism evidence="8 9">
    <name type="scientific">Arabidopsis thaliana</name>
    <name type="common">Mouse-ear cress</name>
    <dbReference type="NCBI Taxonomy" id="3702"/>
    <lineage>
        <taxon>Eukaryota</taxon>
        <taxon>Viridiplantae</taxon>
        <taxon>Streptophyta</taxon>
        <taxon>Embryophyta</taxon>
        <taxon>Tracheophyta</taxon>
        <taxon>Spermatophyta</taxon>
        <taxon>Magnoliopsida</taxon>
        <taxon>eudicotyledons</taxon>
        <taxon>Gunneridae</taxon>
        <taxon>Pentapetalae</taxon>
        <taxon>rosids</taxon>
        <taxon>malvids</taxon>
        <taxon>Brassicales</taxon>
        <taxon>Brassicaceae</taxon>
        <taxon>Camelineae</taxon>
        <taxon>Arabidopsis</taxon>
    </lineage>
</organism>
<protein>
    <submittedName>
        <fullName evidence="8">Transmembrane protein</fullName>
    </submittedName>
</protein>
<feature type="transmembrane region" description="Helical" evidence="4">
    <location>
        <begin position="30"/>
        <end position="53"/>
    </location>
</feature>
<feature type="chain" id="PRO_5010337088" evidence="5">
    <location>
        <begin position="21"/>
        <end position="324"/>
    </location>
</feature>
<dbReference type="STRING" id="3702.A0A1P8B2M8"/>
<dbReference type="Pfam" id="PF26057">
    <property type="entry name" value="DUF8018"/>
    <property type="match status" value="1"/>
</dbReference>
<feature type="transmembrane region" description="Helical" evidence="4">
    <location>
        <begin position="65"/>
        <end position="83"/>
    </location>
</feature>
<evidence type="ECO:0000313" key="8">
    <source>
        <dbReference type="EMBL" id="ANM63155.1"/>
    </source>
</evidence>
<feature type="signal peptide" evidence="5">
    <location>
        <begin position="1"/>
        <end position="20"/>
    </location>
</feature>
<comment type="subcellular location">
    <subcellularLocation>
        <location evidence="1">Mitochondrion</location>
    </subcellularLocation>
</comment>
<evidence type="ECO:0000313" key="7">
    <source>
        <dbReference type="Araport" id="AT2G07674"/>
    </source>
</evidence>
<dbReference type="KEGG" id="ath:AT2G07674"/>
<dbReference type="TAIR" id="AT2G07674"/>
<dbReference type="InterPro" id="IPR058331">
    <property type="entry name" value="DUF8018"/>
</dbReference>
<dbReference type="Proteomes" id="UP000006548">
    <property type="component" value="Chromosome 2"/>
</dbReference>
<dbReference type="PANTHER" id="PTHR35289:SF1">
    <property type="entry name" value="ATP SYNTHASE 9 MITOCHONDRIAL-RELATED"/>
    <property type="match status" value="1"/>
</dbReference>
<dbReference type="SMR" id="A0A1P8B2M8"/>
<dbReference type="ExpressionAtlas" id="A0A1P8B2M8">
    <property type="expression patterns" value="baseline and differential"/>
</dbReference>
<feature type="compositionally biased region" description="Polar residues" evidence="3">
    <location>
        <begin position="153"/>
        <end position="175"/>
    </location>
</feature>
<evidence type="ECO:0000313" key="9">
    <source>
        <dbReference type="Proteomes" id="UP000006548"/>
    </source>
</evidence>
<reference evidence="8 9" key="1">
    <citation type="journal article" date="1999" name="Nature">
        <title>Sequence and analysis of chromosome 2 of the plant Arabidopsis thaliana.</title>
        <authorList>
            <person name="Lin X."/>
            <person name="Kaul S."/>
            <person name="Rounsley S."/>
            <person name="Shea T.P."/>
            <person name="Benito M.I."/>
            <person name="Town C.D."/>
            <person name="Fujii C.Y."/>
            <person name="Mason T."/>
            <person name="Bowman C.L."/>
            <person name="Barnstead M."/>
            <person name="Feldblyum T.V."/>
            <person name="Buell C.R."/>
            <person name="Ketchum K.A."/>
            <person name="Lee J."/>
            <person name="Ronning C.M."/>
            <person name="Koo H.L."/>
            <person name="Moffat K.S."/>
            <person name="Cronin L.A."/>
            <person name="Shen M."/>
            <person name="Pai G."/>
            <person name="Van Aken S."/>
            <person name="Umayam L."/>
            <person name="Tallon L.J."/>
            <person name="Gill J.E."/>
            <person name="Adams M.D."/>
            <person name="Carrera A.J."/>
            <person name="Creasy T.H."/>
            <person name="Goodman H.M."/>
            <person name="Somerville C.R."/>
            <person name="Copenhaver G.P."/>
            <person name="Preuss D."/>
            <person name="Nierman W.C."/>
            <person name="White O."/>
            <person name="Eisen J.A."/>
            <person name="Salzberg S.L."/>
            <person name="Fraser C.M."/>
            <person name="Venter J.C."/>
        </authorList>
    </citation>
    <scope>NUCLEOTIDE SEQUENCE [LARGE SCALE GENOMIC DNA]</scope>
    <source>
        <strain evidence="9">cv. Columbia</strain>
    </source>
</reference>